<proteinExistence type="predicted"/>
<dbReference type="EMBL" id="JACHBX010000001">
    <property type="protein sequence ID" value="MBB6132657.1"/>
    <property type="molecule type" value="Genomic_DNA"/>
</dbReference>
<dbReference type="Proteomes" id="UP000540787">
    <property type="component" value="Unassembled WGS sequence"/>
</dbReference>
<sequence length="94" mass="10688">MKNFTTSALAILTFSIAVTGCASNTDREVSFGDDMLKSQDMISFEENHRIFNYKNARFEWDGKNCAVYRGEDKSGKTIDQPLRDINKEPICVKN</sequence>
<gene>
    <name evidence="1" type="ORF">HD842_000768</name>
</gene>
<comment type="caution">
    <text evidence="1">The sequence shown here is derived from an EMBL/GenBank/DDBJ whole genome shotgun (WGS) entry which is preliminary data.</text>
</comment>
<keyword evidence="2" id="KW-1185">Reference proteome</keyword>
<evidence type="ECO:0000313" key="2">
    <source>
        <dbReference type="Proteomes" id="UP000540787"/>
    </source>
</evidence>
<evidence type="ECO:0000313" key="1">
    <source>
        <dbReference type="EMBL" id="MBB6132657.1"/>
    </source>
</evidence>
<dbReference type="PROSITE" id="PS51257">
    <property type="entry name" value="PROKAR_LIPOPROTEIN"/>
    <property type="match status" value="1"/>
</dbReference>
<protein>
    <recommendedName>
        <fullName evidence="3">Lipoprotein</fullName>
    </recommendedName>
</protein>
<accession>A0A7W9U6R4</accession>
<reference evidence="1 2" key="1">
    <citation type="submission" date="2020-08" db="EMBL/GenBank/DDBJ databases">
        <title>The Agave Microbiome: Exploring the role of microbial communities in plant adaptations to desert environments.</title>
        <authorList>
            <person name="Partida-Martinez L.P."/>
        </authorList>
    </citation>
    <scope>NUCLEOTIDE SEQUENCE [LARGE SCALE GENOMIC DNA]</scope>
    <source>
        <strain evidence="1 2">AT3.2</strain>
    </source>
</reference>
<evidence type="ECO:0008006" key="3">
    <source>
        <dbReference type="Google" id="ProtNLM"/>
    </source>
</evidence>
<name>A0A7W9U6R4_9BURK</name>
<organism evidence="1 2">
    <name type="scientific">Massilia aurea</name>
    <dbReference type="NCBI Taxonomy" id="373040"/>
    <lineage>
        <taxon>Bacteria</taxon>
        <taxon>Pseudomonadati</taxon>
        <taxon>Pseudomonadota</taxon>
        <taxon>Betaproteobacteria</taxon>
        <taxon>Burkholderiales</taxon>
        <taxon>Oxalobacteraceae</taxon>
        <taxon>Telluria group</taxon>
        <taxon>Massilia</taxon>
    </lineage>
</organism>
<dbReference type="AlphaFoldDB" id="A0A7W9U6R4"/>